<evidence type="ECO:0000256" key="9">
    <source>
        <dbReference type="SAM" id="Coils"/>
    </source>
</evidence>
<evidence type="ECO:0000256" key="5">
    <source>
        <dbReference type="ARBA" id="ARBA00022989"/>
    </source>
</evidence>
<keyword evidence="6 11" id="KW-0472">Membrane</keyword>
<keyword evidence="5 11" id="KW-1133">Transmembrane helix</keyword>
<dbReference type="SMART" id="SM00283">
    <property type="entry name" value="MA"/>
    <property type="match status" value="1"/>
</dbReference>
<dbReference type="Pfam" id="PF02743">
    <property type="entry name" value="dCache_1"/>
    <property type="match status" value="1"/>
</dbReference>
<evidence type="ECO:0000256" key="6">
    <source>
        <dbReference type="ARBA" id="ARBA00023136"/>
    </source>
</evidence>
<protein>
    <submittedName>
        <fullName evidence="13">Methyl-accepting chemotaxis protein</fullName>
    </submittedName>
</protein>
<comment type="subcellular location">
    <subcellularLocation>
        <location evidence="1">Cell membrane</location>
        <topology evidence="1">Multi-pass membrane protein</topology>
    </subcellularLocation>
</comment>
<dbReference type="Gene3D" id="1.10.287.950">
    <property type="entry name" value="Methyl-accepting chemotaxis protein"/>
    <property type="match status" value="1"/>
</dbReference>
<evidence type="ECO:0000256" key="10">
    <source>
        <dbReference type="SAM" id="MobiDB-lite"/>
    </source>
</evidence>
<dbReference type="PANTHER" id="PTHR32089">
    <property type="entry name" value="METHYL-ACCEPTING CHEMOTAXIS PROTEIN MCPB"/>
    <property type="match status" value="1"/>
</dbReference>
<evidence type="ECO:0000256" key="1">
    <source>
        <dbReference type="ARBA" id="ARBA00004651"/>
    </source>
</evidence>
<feature type="compositionally biased region" description="Basic and acidic residues" evidence="10">
    <location>
        <begin position="438"/>
        <end position="456"/>
    </location>
</feature>
<feature type="region of interest" description="Disordered" evidence="10">
    <location>
        <begin position="433"/>
        <end position="459"/>
    </location>
</feature>
<keyword evidence="3" id="KW-0145">Chemotaxis</keyword>
<dbReference type="InterPro" id="IPR004089">
    <property type="entry name" value="MCPsignal_dom"/>
</dbReference>
<feature type="transmembrane region" description="Helical" evidence="11">
    <location>
        <begin position="7"/>
        <end position="28"/>
    </location>
</feature>
<keyword evidence="14" id="KW-1185">Reference proteome</keyword>
<dbReference type="Gene3D" id="3.30.450.20">
    <property type="entry name" value="PAS domain"/>
    <property type="match status" value="1"/>
</dbReference>
<dbReference type="PROSITE" id="PS51257">
    <property type="entry name" value="PROKAR_LIPOPROTEIN"/>
    <property type="match status" value="1"/>
</dbReference>
<dbReference type="InterPro" id="IPR029151">
    <property type="entry name" value="Sensor-like_sf"/>
</dbReference>
<evidence type="ECO:0000256" key="4">
    <source>
        <dbReference type="ARBA" id="ARBA00022692"/>
    </source>
</evidence>
<evidence type="ECO:0000256" key="11">
    <source>
        <dbReference type="SAM" id="Phobius"/>
    </source>
</evidence>
<sequence>MRIKQKIPIFIGTLILITMIISCSVVYYQVSTKLYDASQIEMKSISKSSIETISVMLEKESTEIEVLSNKKSIVELLQLYDTSYDSEAYKTAAENINKELDEYVKKQGNLEHTFIVNNKGIIIADSDRKLINQNISDRNYNKEALKGKTAISETLTSKSSGAQIIVITSPIIINGTIYGYSASAVRAESFSKYFKDVKIAETSSSYAYLVDEKGNVIFHPTKEKIGKPVENDKIKEVVKKVQSGEKANGSAIEYLFNGKEKSSYYEVIPGVNWTFVLSADKSDIISGARKLTFMIIAIMIGIALAAVLISSIISKKITDPIEKVTEIVDRTCKLDLTYNKEYEYLFNYKDEIGDIFRAIVNMRETLRRVVGDLSSVSNNVSSNAIFVQKLTEELRGYAQETSTEAENLSAAMEETAATTEEISASSGEMVSAVASMSEKAERGSENSNDISKRAESLKQTSVKSIKDADNIYSNVKADLEMAIEGTKAVNKINELTEGILSITSQTNLLALNAAIEAARAGEAGKGFAVVADEVRKLAEESAATAGNIQNVVGTVEHSVKKLIESSVSILNFVEKTVTKEYKNMVDVANQYNTDADDINEFMVDFSAVAEELNASIEGIVKAINETASTVNDSAEGVQNITEKAANIFEKLQKVNENAVENIKSVDRLEEVIKEFKI</sequence>
<dbReference type="GO" id="GO:0007165">
    <property type="term" value="P:signal transduction"/>
    <property type="evidence" value="ECO:0007669"/>
    <property type="project" value="UniProtKB-KW"/>
</dbReference>
<feature type="domain" description="Methyl-accepting transducer" evidence="12">
    <location>
        <begin position="390"/>
        <end position="641"/>
    </location>
</feature>
<feature type="transmembrane region" description="Helical" evidence="11">
    <location>
        <begin position="291"/>
        <end position="313"/>
    </location>
</feature>
<comment type="caution">
    <text evidence="13">The sequence shown here is derived from an EMBL/GenBank/DDBJ whole genome shotgun (WGS) entry which is preliminary data.</text>
</comment>
<dbReference type="RefSeq" id="WP_211144772.1">
    <property type="nucleotide sequence ID" value="NZ_JAEEGB010000044.1"/>
</dbReference>
<name>A0A934I243_9CLOT</name>
<dbReference type="PANTHER" id="PTHR32089:SF112">
    <property type="entry name" value="LYSOZYME-LIKE PROTEIN-RELATED"/>
    <property type="match status" value="1"/>
</dbReference>
<organism evidence="13 14">
    <name type="scientific">Clostridium aciditolerans</name>
    <dbReference type="NCBI Taxonomy" id="339861"/>
    <lineage>
        <taxon>Bacteria</taxon>
        <taxon>Bacillati</taxon>
        <taxon>Bacillota</taxon>
        <taxon>Clostridia</taxon>
        <taxon>Eubacteriales</taxon>
        <taxon>Clostridiaceae</taxon>
        <taxon>Clostridium</taxon>
    </lineage>
</organism>
<reference evidence="13" key="1">
    <citation type="submission" date="2020-12" db="EMBL/GenBank/DDBJ databases">
        <title>Clostridium thailandense sp. nov., a novel acetogenic bacterium isolated from peat land soil in Thailand.</title>
        <authorList>
            <person name="Chaikitkaew S."/>
            <person name="Birkeland N.K."/>
        </authorList>
    </citation>
    <scope>NUCLEOTIDE SEQUENCE</scope>
    <source>
        <strain evidence="13">DSM 17425</strain>
    </source>
</reference>
<evidence type="ECO:0000259" key="12">
    <source>
        <dbReference type="PROSITE" id="PS50111"/>
    </source>
</evidence>
<dbReference type="GO" id="GO:0006935">
    <property type="term" value="P:chemotaxis"/>
    <property type="evidence" value="ECO:0007669"/>
    <property type="project" value="UniProtKB-KW"/>
</dbReference>
<dbReference type="GO" id="GO:0005886">
    <property type="term" value="C:plasma membrane"/>
    <property type="evidence" value="ECO:0007669"/>
    <property type="project" value="UniProtKB-SubCell"/>
</dbReference>
<keyword evidence="2" id="KW-1003">Cell membrane</keyword>
<keyword evidence="7 8" id="KW-0807">Transducer</keyword>
<dbReference type="Pfam" id="PF00015">
    <property type="entry name" value="MCPsignal"/>
    <property type="match status" value="1"/>
</dbReference>
<dbReference type="PROSITE" id="PS50111">
    <property type="entry name" value="CHEMOTAXIS_TRANSDUC_2"/>
    <property type="match status" value="1"/>
</dbReference>
<proteinExistence type="predicted"/>
<dbReference type="AlphaFoldDB" id="A0A934I243"/>
<evidence type="ECO:0000313" key="13">
    <source>
        <dbReference type="EMBL" id="MBI6875424.1"/>
    </source>
</evidence>
<dbReference type="SUPFAM" id="SSF103190">
    <property type="entry name" value="Sensory domain-like"/>
    <property type="match status" value="2"/>
</dbReference>
<gene>
    <name evidence="13" type="ORF">I6U51_22380</name>
</gene>
<dbReference type="InterPro" id="IPR033479">
    <property type="entry name" value="dCache_1"/>
</dbReference>
<evidence type="ECO:0000256" key="3">
    <source>
        <dbReference type="ARBA" id="ARBA00022500"/>
    </source>
</evidence>
<keyword evidence="4 11" id="KW-0812">Transmembrane</keyword>
<accession>A0A934I243</accession>
<dbReference type="SUPFAM" id="SSF58104">
    <property type="entry name" value="Methyl-accepting chemotaxis protein (MCP) signaling domain"/>
    <property type="match status" value="1"/>
</dbReference>
<feature type="coiled-coil region" evidence="9">
    <location>
        <begin position="86"/>
        <end position="113"/>
    </location>
</feature>
<dbReference type="CDD" id="cd12912">
    <property type="entry name" value="PDC2_MCP_like"/>
    <property type="match status" value="1"/>
</dbReference>
<evidence type="ECO:0000313" key="14">
    <source>
        <dbReference type="Proteomes" id="UP000622687"/>
    </source>
</evidence>
<evidence type="ECO:0000256" key="2">
    <source>
        <dbReference type="ARBA" id="ARBA00022475"/>
    </source>
</evidence>
<keyword evidence="9" id="KW-0175">Coiled coil</keyword>
<dbReference type="Proteomes" id="UP000622687">
    <property type="component" value="Unassembled WGS sequence"/>
</dbReference>
<evidence type="ECO:0000256" key="8">
    <source>
        <dbReference type="PROSITE-ProRule" id="PRU00284"/>
    </source>
</evidence>
<dbReference type="EMBL" id="JAEEGB010000044">
    <property type="protein sequence ID" value="MBI6875424.1"/>
    <property type="molecule type" value="Genomic_DNA"/>
</dbReference>
<evidence type="ECO:0000256" key="7">
    <source>
        <dbReference type="ARBA" id="ARBA00023224"/>
    </source>
</evidence>